<protein>
    <recommendedName>
        <fullName evidence="4">Protein kinase domain-containing protein</fullName>
    </recommendedName>
</protein>
<sequence>MPTLKPLPDVEGPKLECFADNLADHDVKFIKSASAGNESIVFQVEIDRKMYALKCFLHFTHTEPNGRLDPIYNMMNTELPDSEWDALLPYATPFNSECRAFGRLKETNREDLAVRAYGYTRVFITEEMGMKMRPALRRVPTEPITHEYWSLPSVDHPIMAIVKDWLGDVDTEPYWQRRKRESKYFRRIHRNLLALHQSGIVVRDLEAQQFINGVLVDLGQSYTIPHIYDREFGKMPCWTFASLAAWDLLRLYHTVYGWNLTKWPETMRPRPKQSTFTTQRDQGAYDRLRPRVHGQRPFLPILNYDGVDVYVMPEMPPFDPLLFDWRKAADKGRTTPKRSSADESQTAQSTKMRKVAKRKAAKRK</sequence>
<gene>
    <name evidence="2" type="ORF">QQZ08_005059</name>
</gene>
<comment type="caution">
    <text evidence="2">The sequence shown here is derived from an EMBL/GenBank/DDBJ whole genome shotgun (WGS) entry which is preliminary data.</text>
</comment>
<accession>A0ABR1I4Q2</accession>
<name>A0ABR1I4Q2_9HYPO</name>
<evidence type="ECO:0000256" key="1">
    <source>
        <dbReference type="SAM" id="MobiDB-lite"/>
    </source>
</evidence>
<organism evidence="2 3">
    <name type="scientific">Neonectria magnoliae</name>
    <dbReference type="NCBI Taxonomy" id="2732573"/>
    <lineage>
        <taxon>Eukaryota</taxon>
        <taxon>Fungi</taxon>
        <taxon>Dikarya</taxon>
        <taxon>Ascomycota</taxon>
        <taxon>Pezizomycotina</taxon>
        <taxon>Sordariomycetes</taxon>
        <taxon>Hypocreomycetidae</taxon>
        <taxon>Hypocreales</taxon>
        <taxon>Nectriaceae</taxon>
        <taxon>Neonectria</taxon>
    </lineage>
</organism>
<proteinExistence type="predicted"/>
<dbReference type="EMBL" id="JAZAVK010000041">
    <property type="protein sequence ID" value="KAK7428440.1"/>
    <property type="molecule type" value="Genomic_DNA"/>
</dbReference>
<evidence type="ECO:0000313" key="3">
    <source>
        <dbReference type="Proteomes" id="UP001498421"/>
    </source>
</evidence>
<dbReference type="InterPro" id="IPR025213">
    <property type="entry name" value="Sim4_Fta2"/>
</dbReference>
<reference evidence="2 3" key="1">
    <citation type="journal article" date="2025" name="Microbiol. Resour. Announc.">
        <title>Draft genome sequences for Neonectria magnoliae and Neonectria punicea, canker pathogens of Liriodendron tulipifera and Acer saccharum in West Virginia.</title>
        <authorList>
            <person name="Petronek H.M."/>
            <person name="Kasson M.T."/>
            <person name="Metheny A.M."/>
            <person name="Stauder C.M."/>
            <person name="Lovett B."/>
            <person name="Lynch S.C."/>
            <person name="Garnas J.R."/>
            <person name="Kasson L.R."/>
            <person name="Stajich J.E."/>
        </authorList>
    </citation>
    <scope>NUCLEOTIDE SEQUENCE [LARGE SCALE GENOMIC DNA]</scope>
    <source>
        <strain evidence="2 3">NRRL 64651</strain>
    </source>
</reference>
<evidence type="ECO:0008006" key="4">
    <source>
        <dbReference type="Google" id="ProtNLM"/>
    </source>
</evidence>
<dbReference type="Proteomes" id="UP001498421">
    <property type="component" value="Unassembled WGS sequence"/>
</dbReference>
<keyword evidence="3" id="KW-1185">Reference proteome</keyword>
<evidence type="ECO:0000313" key="2">
    <source>
        <dbReference type="EMBL" id="KAK7428440.1"/>
    </source>
</evidence>
<feature type="compositionally biased region" description="Basic residues" evidence="1">
    <location>
        <begin position="351"/>
        <end position="364"/>
    </location>
</feature>
<dbReference type="Pfam" id="PF13095">
    <property type="entry name" value="FTA2"/>
    <property type="match status" value="1"/>
</dbReference>
<feature type="region of interest" description="Disordered" evidence="1">
    <location>
        <begin position="332"/>
        <end position="364"/>
    </location>
</feature>